<keyword evidence="2 10" id="KW-0690">Ribosome biogenesis</keyword>
<dbReference type="Pfam" id="PF03193">
    <property type="entry name" value="RsgA_GTPase"/>
    <property type="match status" value="1"/>
</dbReference>
<keyword evidence="3 10" id="KW-0479">Metal-binding</keyword>
<evidence type="ECO:0000256" key="3">
    <source>
        <dbReference type="ARBA" id="ARBA00022723"/>
    </source>
</evidence>
<dbReference type="HAMAP" id="MF_01820">
    <property type="entry name" value="GTPase_RsgA"/>
    <property type="match status" value="1"/>
</dbReference>
<protein>
    <recommendedName>
        <fullName evidence="10">Small ribosomal subunit biogenesis GTPase RsgA</fullName>
        <ecNumber evidence="10">3.6.1.-</ecNumber>
    </recommendedName>
</protein>
<reference evidence="14 15" key="1">
    <citation type="submission" date="2019-10" db="EMBL/GenBank/DDBJ databases">
        <title>Genome sequence of Phaeocystidibacter marisrubri JCM30614 (type strain).</title>
        <authorList>
            <person name="Bowman J.P."/>
        </authorList>
    </citation>
    <scope>NUCLEOTIDE SEQUENCE [LARGE SCALE GENOMIC DNA]</scope>
    <source>
        <strain evidence="14 15">JCM 30614</strain>
    </source>
</reference>
<feature type="binding site" evidence="10">
    <location>
        <position position="299"/>
    </location>
    <ligand>
        <name>Zn(2+)</name>
        <dbReference type="ChEBI" id="CHEBI:29105"/>
    </ligand>
</feature>
<dbReference type="OrthoDB" id="9809485at2"/>
<feature type="domain" description="CP-type G" evidence="13">
    <location>
        <begin position="104"/>
        <end position="263"/>
    </location>
</feature>
<dbReference type="InterPro" id="IPR027417">
    <property type="entry name" value="P-loop_NTPase"/>
</dbReference>
<dbReference type="PROSITE" id="PS51721">
    <property type="entry name" value="G_CP"/>
    <property type="match status" value="1"/>
</dbReference>
<dbReference type="GO" id="GO:0005737">
    <property type="term" value="C:cytoplasm"/>
    <property type="evidence" value="ECO:0007669"/>
    <property type="project" value="UniProtKB-SubCell"/>
</dbReference>
<evidence type="ECO:0000256" key="6">
    <source>
        <dbReference type="ARBA" id="ARBA00022801"/>
    </source>
</evidence>
<feature type="region of interest" description="Disordered" evidence="11">
    <location>
        <begin position="339"/>
        <end position="358"/>
    </location>
</feature>
<organism evidence="14 15">
    <name type="scientific">Phaeocystidibacter marisrubri</name>
    <dbReference type="NCBI Taxonomy" id="1577780"/>
    <lineage>
        <taxon>Bacteria</taxon>
        <taxon>Pseudomonadati</taxon>
        <taxon>Bacteroidota</taxon>
        <taxon>Flavobacteriia</taxon>
        <taxon>Flavobacteriales</taxon>
        <taxon>Phaeocystidibacteraceae</taxon>
        <taxon>Phaeocystidibacter</taxon>
    </lineage>
</organism>
<evidence type="ECO:0000256" key="10">
    <source>
        <dbReference type="HAMAP-Rule" id="MF_01820"/>
    </source>
</evidence>
<dbReference type="Gene3D" id="2.40.50.140">
    <property type="entry name" value="Nucleic acid-binding proteins"/>
    <property type="match status" value="1"/>
</dbReference>
<keyword evidence="7 10" id="KW-0862">Zinc</keyword>
<name>A0A6L3ZGF6_9FLAO</name>
<dbReference type="PANTHER" id="PTHR32120:SF10">
    <property type="entry name" value="SMALL RIBOSOMAL SUBUNIT BIOGENESIS GTPASE RSGA"/>
    <property type="match status" value="1"/>
</dbReference>
<dbReference type="InterPro" id="IPR010914">
    <property type="entry name" value="RsgA_GTPase_dom"/>
</dbReference>
<dbReference type="GO" id="GO:0042274">
    <property type="term" value="P:ribosomal small subunit biogenesis"/>
    <property type="evidence" value="ECO:0007669"/>
    <property type="project" value="UniProtKB-UniRule"/>
</dbReference>
<dbReference type="InterPro" id="IPR004881">
    <property type="entry name" value="Ribosome_biogen_GTPase_RsgA"/>
</dbReference>
<dbReference type="PROSITE" id="PS50936">
    <property type="entry name" value="ENGC_GTPASE"/>
    <property type="match status" value="1"/>
</dbReference>
<dbReference type="Gene3D" id="1.10.40.50">
    <property type="entry name" value="Probable gtpase engc, domain 3"/>
    <property type="match status" value="1"/>
</dbReference>
<dbReference type="SUPFAM" id="SSF50249">
    <property type="entry name" value="Nucleic acid-binding proteins"/>
    <property type="match status" value="1"/>
</dbReference>
<evidence type="ECO:0000313" key="15">
    <source>
        <dbReference type="Proteomes" id="UP000484164"/>
    </source>
</evidence>
<dbReference type="Proteomes" id="UP000484164">
    <property type="component" value="Unassembled WGS sequence"/>
</dbReference>
<evidence type="ECO:0000256" key="1">
    <source>
        <dbReference type="ARBA" id="ARBA00022490"/>
    </source>
</evidence>
<evidence type="ECO:0000313" key="14">
    <source>
        <dbReference type="EMBL" id="KAB2817112.1"/>
    </source>
</evidence>
<evidence type="ECO:0000256" key="9">
    <source>
        <dbReference type="ARBA" id="ARBA00023134"/>
    </source>
</evidence>
<dbReference type="GO" id="GO:0003924">
    <property type="term" value="F:GTPase activity"/>
    <property type="evidence" value="ECO:0007669"/>
    <property type="project" value="UniProtKB-UniRule"/>
</dbReference>
<dbReference type="InterPro" id="IPR012340">
    <property type="entry name" value="NA-bd_OB-fold"/>
</dbReference>
<dbReference type="CDD" id="cd01854">
    <property type="entry name" value="YjeQ_EngC"/>
    <property type="match status" value="1"/>
</dbReference>
<evidence type="ECO:0000256" key="8">
    <source>
        <dbReference type="ARBA" id="ARBA00022884"/>
    </source>
</evidence>
<dbReference type="AlphaFoldDB" id="A0A6L3ZGF6"/>
<dbReference type="GO" id="GO:0005525">
    <property type="term" value="F:GTP binding"/>
    <property type="evidence" value="ECO:0007669"/>
    <property type="project" value="UniProtKB-UniRule"/>
</dbReference>
<gene>
    <name evidence="10 14" type="primary">rsgA</name>
    <name evidence="14" type="ORF">F8C82_01560</name>
</gene>
<keyword evidence="6 10" id="KW-0378">Hydrolase</keyword>
<evidence type="ECO:0000259" key="12">
    <source>
        <dbReference type="PROSITE" id="PS50936"/>
    </source>
</evidence>
<keyword evidence="9 10" id="KW-0342">GTP-binding</keyword>
<evidence type="ECO:0000259" key="13">
    <source>
        <dbReference type="PROSITE" id="PS51721"/>
    </source>
</evidence>
<dbReference type="GO" id="GO:0046872">
    <property type="term" value="F:metal ion binding"/>
    <property type="evidence" value="ECO:0007669"/>
    <property type="project" value="UniProtKB-KW"/>
</dbReference>
<dbReference type="NCBIfam" id="TIGR00157">
    <property type="entry name" value="ribosome small subunit-dependent GTPase A"/>
    <property type="match status" value="1"/>
</dbReference>
<comment type="similarity">
    <text evidence="10">Belongs to the TRAFAC class YlqF/YawG GTPase family. RsgA subfamily.</text>
</comment>
<comment type="function">
    <text evidence="10">One of several proteins that assist in the late maturation steps of the functional core of the 30S ribosomal subunit. Helps release RbfA from mature subunits. May play a role in the assembly of ribosomal proteins into the subunit. Circularly permuted GTPase that catalyzes slow GTP hydrolysis, GTPase activity is stimulated by the 30S ribosomal subunit.</text>
</comment>
<comment type="subunit">
    <text evidence="10">Monomer. Associates with 30S ribosomal subunit, binds 16S rRNA.</text>
</comment>
<feature type="domain" description="EngC GTPase" evidence="12">
    <location>
        <begin position="112"/>
        <end position="261"/>
    </location>
</feature>
<evidence type="ECO:0000256" key="4">
    <source>
        <dbReference type="ARBA" id="ARBA00022730"/>
    </source>
</evidence>
<evidence type="ECO:0000256" key="11">
    <source>
        <dbReference type="SAM" id="MobiDB-lite"/>
    </source>
</evidence>
<dbReference type="SUPFAM" id="SSF52540">
    <property type="entry name" value="P-loop containing nucleoside triphosphate hydrolases"/>
    <property type="match status" value="1"/>
</dbReference>
<evidence type="ECO:0000256" key="5">
    <source>
        <dbReference type="ARBA" id="ARBA00022741"/>
    </source>
</evidence>
<accession>A0A6L3ZGF6</accession>
<dbReference type="PANTHER" id="PTHR32120">
    <property type="entry name" value="SMALL RIBOSOMAL SUBUNIT BIOGENESIS GTPASE RSGA"/>
    <property type="match status" value="1"/>
</dbReference>
<keyword evidence="8 10" id="KW-0694">RNA-binding</keyword>
<dbReference type="EC" id="3.6.1.-" evidence="10"/>
<dbReference type="EMBL" id="WBVQ01000001">
    <property type="protein sequence ID" value="KAB2817112.1"/>
    <property type="molecule type" value="Genomic_DNA"/>
</dbReference>
<comment type="subcellular location">
    <subcellularLocation>
        <location evidence="10">Cytoplasm</location>
    </subcellularLocation>
</comment>
<keyword evidence="4 10" id="KW-0699">rRNA-binding</keyword>
<sequence>MGSNSTKKIDYEKIVSEIKKEMSHLSLRMGRVVQEHKDRYIIQAENDQITGELLGNLRYSATSRLSLPAVGDWVLFQEFDGSSGIIHHVLPRQTILKRKAVGGKDDFQIIAANIDYALIVQAVGRDFSLNRIERYLTICHDSGIVPIVVLNKIDLASEVELSEFKKLIQDRFRGVQTLYTSTHEPGGLDSLQALMESNATYCMLGSSGVGKSSLINALSGSELFGTSEISESVQRGKHTTTHREIVQLPNGSFMIDNPGIREVGIADSKKGLELTFHPIQMLAEDCKFKDCSHQAEVGCAVLAAIESGALDPELYENYMKLNREQERFTTSLHERRKKEKQFGKMIKQTMQEKKKWKR</sequence>
<keyword evidence="1 10" id="KW-0963">Cytoplasm</keyword>
<dbReference type="GO" id="GO:0019843">
    <property type="term" value="F:rRNA binding"/>
    <property type="evidence" value="ECO:0007669"/>
    <property type="project" value="UniProtKB-KW"/>
</dbReference>
<feature type="binding site" evidence="10">
    <location>
        <position position="293"/>
    </location>
    <ligand>
        <name>Zn(2+)</name>
        <dbReference type="ChEBI" id="CHEBI:29105"/>
    </ligand>
</feature>
<dbReference type="Gene3D" id="3.40.50.300">
    <property type="entry name" value="P-loop containing nucleotide triphosphate hydrolases"/>
    <property type="match status" value="1"/>
</dbReference>
<feature type="binding site" evidence="10">
    <location>
        <position position="286"/>
    </location>
    <ligand>
        <name>Zn(2+)</name>
        <dbReference type="ChEBI" id="CHEBI:29105"/>
    </ligand>
</feature>
<evidence type="ECO:0000256" key="7">
    <source>
        <dbReference type="ARBA" id="ARBA00022833"/>
    </source>
</evidence>
<evidence type="ECO:0000256" key="2">
    <source>
        <dbReference type="ARBA" id="ARBA00022517"/>
    </source>
</evidence>
<keyword evidence="5 10" id="KW-0547">Nucleotide-binding</keyword>
<feature type="binding site" evidence="10">
    <location>
        <begin position="151"/>
        <end position="154"/>
    </location>
    <ligand>
        <name>GTP</name>
        <dbReference type="ChEBI" id="CHEBI:37565"/>
    </ligand>
</feature>
<dbReference type="RefSeq" id="WP_151691683.1">
    <property type="nucleotide sequence ID" value="NZ_BMGX01000002.1"/>
</dbReference>
<dbReference type="InterPro" id="IPR030378">
    <property type="entry name" value="G_CP_dom"/>
</dbReference>
<feature type="binding site" evidence="10">
    <location>
        <begin position="205"/>
        <end position="213"/>
    </location>
    <ligand>
        <name>GTP</name>
        <dbReference type="ChEBI" id="CHEBI:37565"/>
    </ligand>
</feature>
<keyword evidence="15" id="KW-1185">Reference proteome</keyword>
<comment type="caution">
    <text evidence="14">The sequence shown here is derived from an EMBL/GenBank/DDBJ whole genome shotgun (WGS) entry which is preliminary data.</text>
</comment>
<proteinExistence type="inferred from homology"/>
<comment type="cofactor">
    <cofactor evidence="10">
        <name>Zn(2+)</name>
        <dbReference type="ChEBI" id="CHEBI:29105"/>
    </cofactor>
    <text evidence="10">Binds 1 zinc ion per subunit.</text>
</comment>
<feature type="binding site" evidence="10">
    <location>
        <position position="291"/>
    </location>
    <ligand>
        <name>Zn(2+)</name>
        <dbReference type="ChEBI" id="CHEBI:29105"/>
    </ligand>
</feature>